<dbReference type="SUPFAM" id="SSF117916">
    <property type="entry name" value="Fe-S cluster assembly (FSCA) domain-like"/>
    <property type="match status" value="1"/>
</dbReference>
<evidence type="ECO:0000313" key="2">
    <source>
        <dbReference type="EMBL" id="MBB6227892.1"/>
    </source>
</evidence>
<dbReference type="RefSeq" id="WP_184199250.1">
    <property type="nucleotide sequence ID" value="NZ_BMOX01000147.1"/>
</dbReference>
<evidence type="ECO:0000313" key="3">
    <source>
        <dbReference type="Proteomes" id="UP000538147"/>
    </source>
</evidence>
<reference evidence="2 3" key="1">
    <citation type="submission" date="2020-08" db="EMBL/GenBank/DDBJ databases">
        <title>Genomic Encyclopedia of Type Strains, Phase IV (KMG-IV): sequencing the most valuable type-strain genomes for metagenomic binning, comparative biology and taxonomic classification.</title>
        <authorList>
            <person name="Goeker M."/>
        </authorList>
    </citation>
    <scope>NUCLEOTIDE SEQUENCE [LARGE SCALE GENOMIC DNA]</scope>
    <source>
        <strain evidence="2 3">DSM 102189</strain>
    </source>
</reference>
<protein>
    <submittedName>
        <fullName evidence="2">Metal-sulfur cluster biosynthetic enzyme</fullName>
    </submittedName>
</protein>
<sequence length="122" mass="13152">MSLRPAIEATLARIHDPCSVAAGRPLSLPDMGLVRGWSYAAGTLHLHLAVTFAGCTMAPHFAQAAREALLAIPAIAHVHVTIDTDFAWTPDLIRHPAPLMTGIPQAWRSTPRKVITHPSPRT</sequence>
<organism evidence="2 3">
    <name type="scientific">Polymorphobacter multimanifer</name>
    <dbReference type="NCBI Taxonomy" id="1070431"/>
    <lineage>
        <taxon>Bacteria</taxon>
        <taxon>Pseudomonadati</taxon>
        <taxon>Pseudomonadota</taxon>
        <taxon>Alphaproteobacteria</taxon>
        <taxon>Sphingomonadales</taxon>
        <taxon>Sphingosinicellaceae</taxon>
        <taxon>Polymorphobacter</taxon>
    </lineage>
</organism>
<gene>
    <name evidence="2" type="ORF">FHS79_002073</name>
</gene>
<name>A0A841LFF3_9SPHN</name>
<evidence type="ECO:0000259" key="1">
    <source>
        <dbReference type="Pfam" id="PF01883"/>
    </source>
</evidence>
<feature type="domain" description="MIP18 family-like" evidence="1">
    <location>
        <begin position="6"/>
        <end position="80"/>
    </location>
</feature>
<dbReference type="InterPro" id="IPR034904">
    <property type="entry name" value="FSCA_dom_sf"/>
</dbReference>
<dbReference type="Proteomes" id="UP000538147">
    <property type="component" value="Unassembled WGS sequence"/>
</dbReference>
<dbReference type="EMBL" id="JACIIV010000013">
    <property type="protein sequence ID" value="MBB6227892.1"/>
    <property type="molecule type" value="Genomic_DNA"/>
</dbReference>
<comment type="caution">
    <text evidence="2">The sequence shown here is derived from an EMBL/GenBank/DDBJ whole genome shotgun (WGS) entry which is preliminary data.</text>
</comment>
<dbReference type="Gene3D" id="3.30.300.130">
    <property type="entry name" value="Fe-S cluster assembly (FSCA)"/>
    <property type="match status" value="1"/>
</dbReference>
<dbReference type="InterPro" id="IPR002744">
    <property type="entry name" value="MIP18-like"/>
</dbReference>
<dbReference type="AlphaFoldDB" id="A0A841LFF3"/>
<dbReference type="Pfam" id="PF01883">
    <property type="entry name" value="FeS_assembly_P"/>
    <property type="match status" value="1"/>
</dbReference>
<proteinExistence type="predicted"/>
<accession>A0A841LFF3</accession>
<keyword evidence="3" id="KW-1185">Reference proteome</keyword>